<feature type="domain" description="JmjC" evidence="2">
    <location>
        <begin position="1"/>
        <end position="58"/>
    </location>
</feature>
<feature type="region of interest" description="Disordered" evidence="1">
    <location>
        <begin position="98"/>
        <end position="148"/>
    </location>
</feature>
<evidence type="ECO:0000313" key="4">
    <source>
        <dbReference type="Proteomes" id="UP000591131"/>
    </source>
</evidence>
<dbReference type="Gene3D" id="2.60.120.650">
    <property type="entry name" value="Cupin"/>
    <property type="match status" value="1"/>
</dbReference>
<proteinExistence type="predicted"/>
<dbReference type="InterPro" id="IPR050910">
    <property type="entry name" value="JMJD6_ArgDemeth/LysHydrox"/>
</dbReference>
<dbReference type="EMBL" id="JAAPAO010000010">
    <property type="protein sequence ID" value="KAF4677658.1"/>
    <property type="molecule type" value="Genomic_DNA"/>
</dbReference>
<dbReference type="SUPFAM" id="SSF51197">
    <property type="entry name" value="Clavaminate synthase-like"/>
    <property type="match status" value="1"/>
</dbReference>
<dbReference type="Proteomes" id="UP000591131">
    <property type="component" value="Unassembled WGS sequence"/>
</dbReference>
<accession>A0A7J6N175</accession>
<organism evidence="3 4">
    <name type="scientific">Perkinsus chesapeaki</name>
    <name type="common">Clam parasite</name>
    <name type="synonym">Perkinsus andrewsi</name>
    <dbReference type="NCBI Taxonomy" id="330153"/>
    <lineage>
        <taxon>Eukaryota</taxon>
        <taxon>Sar</taxon>
        <taxon>Alveolata</taxon>
        <taxon>Perkinsozoa</taxon>
        <taxon>Perkinsea</taxon>
        <taxon>Perkinsida</taxon>
        <taxon>Perkinsidae</taxon>
        <taxon>Perkinsus</taxon>
    </lineage>
</organism>
<gene>
    <name evidence="3" type="primary">JMJD6</name>
    <name evidence="3" type="ORF">FOL47_000118</name>
</gene>
<evidence type="ECO:0000313" key="3">
    <source>
        <dbReference type="EMBL" id="KAF4677658.1"/>
    </source>
</evidence>
<dbReference type="PROSITE" id="PS51184">
    <property type="entry name" value="JMJC"/>
    <property type="match status" value="1"/>
</dbReference>
<evidence type="ECO:0000259" key="2">
    <source>
        <dbReference type="PROSITE" id="PS51184"/>
    </source>
</evidence>
<dbReference type="Gene3D" id="1.20.1280.270">
    <property type="match status" value="1"/>
</dbReference>
<dbReference type="PANTHER" id="PTHR12480">
    <property type="entry name" value="ARGININE DEMETHYLASE AND LYSYL-HYDROXYLASE JMJD"/>
    <property type="match status" value="1"/>
</dbReference>
<dbReference type="InterPro" id="IPR003347">
    <property type="entry name" value="JmjC_dom"/>
</dbReference>
<dbReference type="OrthoDB" id="424465at2759"/>
<name>A0A7J6N175_PERCH</name>
<feature type="compositionally biased region" description="Low complexity" evidence="1">
    <location>
        <begin position="107"/>
        <end position="118"/>
    </location>
</feature>
<evidence type="ECO:0000256" key="1">
    <source>
        <dbReference type="SAM" id="MobiDB-lite"/>
    </source>
</evidence>
<keyword evidence="4" id="KW-1185">Reference proteome</keyword>
<dbReference type="AlphaFoldDB" id="A0A7J6N175"/>
<feature type="compositionally biased region" description="Basic and acidic residues" evidence="1">
    <location>
        <begin position="119"/>
        <end position="139"/>
    </location>
</feature>
<dbReference type="Pfam" id="PF02373">
    <property type="entry name" value="JmjC"/>
    <property type="match status" value="1"/>
</dbReference>
<protein>
    <submittedName>
        <fullName evidence="3">Jumonji domain-containing protein 6</fullName>
    </submittedName>
</protein>
<comment type="caution">
    <text evidence="3">The sequence shown here is derived from an EMBL/GenBank/DDBJ whole genome shotgun (WGS) entry which is preliminary data.</text>
</comment>
<reference evidence="3 4" key="1">
    <citation type="submission" date="2020-04" db="EMBL/GenBank/DDBJ databases">
        <title>Perkinsus chesapeaki whole genome sequence.</title>
        <authorList>
            <person name="Bogema D.R."/>
        </authorList>
    </citation>
    <scope>NUCLEOTIDE SEQUENCE [LARGE SCALE GENOMIC DNA]</scope>
    <source>
        <strain evidence="3">ATCC PRA-425</strain>
    </source>
</reference>
<sequence length="170" mass="19393">MDHCGEVYEAIQESGDVIVVPGNWWHGVLNLNMTVAVTQNFVCSENFDEVWMRTQKERPKLSQRWRENIFRWAPELGRRVAYIDDNLDRLWKESLRKYTPEGDESDSTSSSSSFSSSDTKGDIEWDGLERLRGQRRPADTKSGVSPSTIEDVCMEHTGHTPSKLLASLAI</sequence>